<dbReference type="PANTHER" id="PTHR48100:SF10">
    <property type="entry name" value="2-CARBOXY-D-ARABINITOL-1-PHOSPHATASE-RELATED"/>
    <property type="match status" value="1"/>
</dbReference>
<dbReference type="AlphaFoldDB" id="A0A164NEC4"/>
<dbReference type="GO" id="GO:0016791">
    <property type="term" value="F:phosphatase activity"/>
    <property type="evidence" value="ECO:0007669"/>
    <property type="project" value="TreeGrafter"/>
</dbReference>
<dbReference type="PANTHER" id="PTHR48100">
    <property type="entry name" value="BROAD-SPECIFICITY PHOSPHATASE YOR283W-RELATED"/>
    <property type="match status" value="1"/>
</dbReference>
<dbReference type="SMART" id="SM00855">
    <property type="entry name" value="PGAM"/>
    <property type="match status" value="1"/>
</dbReference>
<name>A0A164NEC4_9NOCA</name>
<reference evidence="1 2" key="1">
    <citation type="submission" date="2016-04" db="EMBL/GenBank/DDBJ databases">
        <authorList>
            <person name="Evans L.H."/>
            <person name="Alamgir A."/>
            <person name="Owens N."/>
            <person name="Weber N.D."/>
            <person name="Virtaneva K."/>
            <person name="Barbian K."/>
            <person name="Babar A."/>
            <person name="Rosenke K."/>
        </authorList>
    </citation>
    <scope>NUCLEOTIDE SEQUENCE [LARGE SCALE GENOMIC DNA]</scope>
    <source>
        <strain evidence="1 2">IFM 0406</strain>
    </source>
</reference>
<dbReference type="EMBL" id="LWGR01000005">
    <property type="protein sequence ID" value="KZM74271.1"/>
    <property type="molecule type" value="Genomic_DNA"/>
</dbReference>
<dbReference type="InterPro" id="IPR029033">
    <property type="entry name" value="His_PPase_superfam"/>
</dbReference>
<protein>
    <submittedName>
        <fullName evidence="1">Histidine phosphatase</fullName>
    </submittedName>
</protein>
<comment type="caution">
    <text evidence="1">The sequence shown here is derived from an EMBL/GenBank/DDBJ whole genome shotgun (WGS) entry which is preliminary data.</text>
</comment>
<sequence length="191" mass="20145">MSTVTRLTLVTHAITDAVQQAGFPADEPLNALGLRAVEKIGRFPEADSDRTVRVGPEARTRQTAAALGLDGAVEPALADLHCGSWSGATMNEVPPEQLGQWLGDPGFREHGGESIEDLLGRVRAWLATLTEPGRIVAVTHPGIVRAAVLLTLTAPAASFWRIDIPPLSATTLHGRGPVWTVRSTAAPLAGQ</sequence>
<dbReference type="Pfam" id="PF00300">
    <property type="entry name" value="His_Phos_1"/>
    <property type="match status" value="1"/>
</dbReference>
<keyword evidence="2" id="KW-1185">Reference proteome</keyword>
<dbReference type="InterPro" id="IPR013078">
    <property type="entry name" value="His_Pase_superF_clade-1"/>
</dbReference>
<dbReference type="InterPro" id="IPR050275">
    <property type="entry name" value="PGM_Phosphatase"/>
</dbReference>
<accession>A0A164NEC4</accession>
<dbReference type="SUPFAM" id="SSF53254">
    <property type="entry name" value="Phosphoglycerate mutase-like"/>
    <property type="match status" value="1"/>
</dbReference>
<dbReference type="CDD" id="cd07067">
    <property type="entry name" value="HP_PGM_like"/>
    <property type="match status" value="1"/>
</dbReference>
<evidence type="ECO:0000313" key="1">
    <source>
        <dbReference type="EMBL" id="KZM74271.1"/>
    </source>
</evidence>
<evidence type="ECO:0000313" key="2">
    <source>
        <dbReference type="Proteomes" id="UP000076512"/>
    </source>
</evidence>
<gene>
    <name evidence="1" type="ORF">AWN90_24500</name>
</gene>
<dbReference type="Gene3D" id="3.40.50.1240">
    <property type="entry name" value="Phosphoglycerate mutase-like"/>
    <property type="match status" value="1"/>
</dbReference>
<organism evidence="1 2">
    <name type="scientific">Nocardia terpenica</name>
    <dbReference type="NCBI Taxonomy" id="455432"/>
    <lineage>
        <taxon>Bacteria</taxon>
        <taxon>Bacillati</taxon>
        <taxon>Actinomycetota</taxon>
        <taxon>Actinomycetes</taxon>
        <taxon>Mycobacteriales</taxon>
        <taxon>Nocardiaceae</taxon>
        <taxon>Nocardia</taxon>
    </lineage>
</organism>
<dbReference type="OrthoDB" id="7502553at2"/>
<dbReference type="RefSeq" id="WP_067587399.1">
    <property type="nucleotide sequence ID" value="NZ_JABMCZ010000005.1"/>
</dbReference>
<dbReference type="Proteomes" id="UP000076512">
    <property type="component" value="Unassembled WGS sequence"/>
</dbReference>
<dbReference type="STRING" id="455432.AWN90_24500"/>
<proteinExistence type="predicted"/>